<proteinExistence type="predicted"/>
<keyword evidence="1" id="KW-0255">Endonuclease</keyword>
<sequence>MRKFIRYKENYIVSDSGEIWRVNENKLEQKKLSKAKNGYLVTSINNKMEYVHRIVMTSFKGYSVLFVDHLNKDKQTRY</sequence>
<evidence type="ECO:0000313" key="1">
    <source>
        <dbReference type="EMBL" id="ARQ94837.1"/>
    </source>
</evidence>
<keyword evidence="1" id="KW-0378">Hydrolase</keyword>
<dbReference type="EMBL" id="KY888143">
    <property type="protein sequence ID" value="ARQ94837.1"/>
    <property type="molecule type" value="Genomic_DNA"/>
</dbReference>
<dbReference type="Gene3D" id="3.90.75.20">
    <property type="match status" value="1"/>
</dbReference>
<dbReference type="InterPro" id="IPR044925">
    <property type="entry name" value="His-Me_finger_sf"/>
</dbReference>
<keyword evidence="1" id="KW-0540">Nuclease</keyword>
<reference evidence="1" key="1">
    <citation type="submission" date="2017-04" db="EMBL/GenBank/DDBJ databases">
        <title>Genome sequence and comparative analysis of three virulent Lactococcus garvieae phages, novel phages with genome architecture linking the 936 group phages of Lactococcus lactis.</title>
        <authorList>
            <person name="Hoai T.D."/>
            <person name="Nishiki I."/>
            <person name="Yoshida T."/>
            <person name="Nakai T."/>
        </authorList>
    </citation>
    <scope>NUCLEOTIDE SEQUENCE [LARGE SCALE GENOMIC DNA]</scope>
</reference>
<keyword evidence="2" id="KW-1185">Reference proteome</keyword>
<dbReference type="SUPFAM" id="SSF54060">
    <property type="entry name" value="His-Me finger endonucleases"/>
    <property type="match status" value="1"/>
</dbReference>
<dbReference type="Proteomes" id="UP000251251">
    <property type="component" value="Segment"/>
</dbReference>
<evidence type="ECO:0000313" key="2">
    <source>
        <dbReference type="Proteomes" id="UP000251251"/>
    </source>
</evidence>
<dbReference type="GO" id="GO:0004519">
    <property type="term" value="F:endonuclease activity"/>
    <property type="evidence" value="ECO:0007669"/>
    <property type="project" value="UniProtKB-KW"/>
</dbReference>
<name>A0A2Z2GSV9_9CAUD</name>
<accession>A0A2Z2GSV9</accession>
<protein>
    <submittedName>
        <fullName evidence="1">HNH endonuclease</fullName>
    </submittedName>
</protein>
<gene>
    <name evidence="1" type="ORF">PLgW1_26</name>
</gene>
<organism evidence="1 2">
    <name type="scientific">Lactococcus phage PLgW-1</name>
    <dbReference type="NCBI Taxonomy" id="1983536"/>
    <lineage>
        <taxon>Viruses</taxon>
        <taxon>Duplodnaviria</taxon>
        <taxon>Heunggongvirae</taxon>
        <taxon>Uroviricota</taxon>
        <taxon>Caudoviricetes</taxon>
        <taxon>Uwajimavirus</taxon>
        <taxon>Uwajimavirus PLgW1</taxon>
    </lineage>
</organism>